<dbReference type="GO" id="GO:0006606">
    <property type="term" value="P:protein import into nucleus"/>
    <property type="evidence" value="ECO:0007669"/>
    <property type="project" value="TreeGrafter"/>
</dbReference>
<dbReference type="PANTHER" id="PTHR23138:SF141">
    <property type="entry name" value="NUCLEAR PORE COMPLEX PROTEIN NUP50"/>
    <property type="match status" value="1"/>
</dbReference>
<dbReference type="PROSITE" id="PS50196">
    <property type="entry name" value="RANBD1"/>
    <property type="match status" value="1"/>
</dbReference>
<accession>A0A0X3PKA2</accession>
<sequence>MKRGAEKQLNYENWDEPEERADSGKFEKADPETLKARKILVVRRNSTQPSSTKLGIFKSFDAFGAAKSTIPNSSSTTDTTDPKPPNDAYLARLSVLNKEFLAWITKHVSEDPYCILTPIFGDYSKHLLSIEKSADTSEDSPKSVTSSEQGPVHQNSSQPFSFQASATAAPPSTQTSFKPSLPNGGFTFSFSQTSTSSELPKPVFSFGLSAPKNTAVTSTTPAFSFSAIPKEATEEAKSSTNDAEDEEYVPPKPEVREIKEEGSVFTMRCKLFYKKADQWTERGLGNLHIIPSDDQKFQLLVRADTNLGNILLNILVTKDIPMHLQKNNITFACVPLPPLPGDKEPDASSPTRPVPMLIRVKTEDMATELLKNLDKYRGKTE</sequence>
<feature type="domain" description="RanBD1" evidence="11">
    <location>
        <begin position="259"/>
        <end position="381"/>
    </location>
</feature>
<dbReference type="PANTHER" id="PTHR23138">
    <property type="entry name" value="RAN BINDING PROTEIN"/>
    <property type="match status" value="1"/>
</dbReference>
<dbReference type="Pfam" id="PF08911">
    <property type="entry name" value="NUP50"/>
    <property type="match status" value="1"/>
</dbReference>
<dbReference type="SUPFAM" id="SSF50729">
    <property type="entry name" value="PH domain-like"/>
    <property type="match status" value="1"/>
</dbReference>
<dbReference type="GO" id="GO:0051028">
    <property type="term" value="P:mRNA transport"/>
    <property type="evidence" value="ECO:0007669"/>
    <property type="project" value="UniProtKB-KW"/>
</dbReference>
<keyword evidence="5" id="KW-0653">Protein transport</keyword>
<dbReference type="GO" id="GO:0005643">
    <property type="term" value="C:nuclear pore"/>
    <property type="evidence" value="ECO:0007669"/>
    <property type="project" value="UniProtKB-SubCell"/>
</dbReference>
<keyword evidence="4" id="KW-0509">mRNA transport</keyword>
<evidence type="ECO:0000256" key="7">
    <source>
        <dbReference type="ARBA" id="ARBA00023010"/>
    </source>
</evidence>
<protein>
    <recommendedName>
        <fullName evidence="11">RanBD1 domain-containing protein</fullName>
    </recommendedName>
</protein>
<dbReference type="InterPro" id="IPR045255">
    <property type="entry name" value="RanBP1-like"/>
</dbReference>
<feature type="compositionally biased region" description="Polar residues" evidence="10">
    <location>
        <begin position="142"/>
        <end position="155"/>
    </location>
</feature>
<evidence type="ECO:0000256" key="1">
    <source>
        <dbReference type="ARBA" id="ARBA00004567"/>
    </source>
</evidence>
<reference evidence="12" key="1">
    <citation type="submission" date="2016-01" db="EMBL/GenBank/DDBJ databases">
        <title>Reference transcriptome for the parasite Schistocephalus solidus: insights into the molecular evolution of parasitism.</title>
        <authorList>
            <person name="Hebert F.O."/>
            <person name="Grambauer S."/>
            <person name="Barber I."/>
            <person name="Landry C.R."/>
            <person name="Aubin-Horth N."/>
        </authorList>
    </citation>
    <scope>NUCLEOTIDE SEQUENCE</scope>
</reference>
<comment type="subcellular location">
    <subcellularLocation>
        <location evidence="1">Nucleus</location>
        <location evidence="1">Nuclear pore complex</location>
    </subcellularLocation>
</comment>
<keyword evidence="9" id="KW-0539">Nucleus</keyword>
<keyword evidence="2" id="KW-0813">Transport</keyword>
<feature type="region of interest" description="Disordered" evidence="10">
    <location>
        <begin position="1"/>
        <end position="30"/>
    </location>
</feature>
<evidence type="ECO:0000256" key="10">
    <source>
        <dbReference type="SAM" id="MobiDB-lite"/>
    </source>
</evidence>
<dbReference type="InterPro" id="IPR015007">
    <property type="entry name" value="NUP2/50/61"/>
</dbReference>
<feature type="compositionally biased region" description="Low complexity" evidence="10">
    <location>
        <begin position="156"/>
        <end position="177"/>
    </location>
</feature>
<evidence type="ECO:0000256" key="4">
    <source>
        <dbReference type="ARBA" id="ARBA00022816"/>
    </source>
</evidence>
<feature type="region of interest" description="Disordered" evidence="10">
    <location>
        <begin position="134"/>
        <end position="178"/>
    </location>
</feature>
<dbReference type="Pfam" id="PF00638">
    <property type="entry name" value="Ran_BP1"/>
    <property type="match status" value="1"/>
</dbReference>
<evidence type="ECO:0000256" key="6">
    <source>
        <dbReference type="ARBA" id="ARBA00022990"/>
    </source>
</evidence>
<evidence type="ECO:0000256" key="9">
    <source>
        <dbReference type="ARBA" id="ARBA00023242"/>
    </source>
</evidence>
<dbReference type="InterPro" id="IPR000156">
    <property type="entry name" value="Ran_bind_dom"/>
</dbReference>
<feature type="region of interest" description="Disordered" evidence="10">
    <location>
        <begin position="231"/>
        <end position="250"/>
    </location>
</feature>
<keyword evidence="8" id="KW-0906">Nuclear pore complex</keyword>
<evidence type="ECO:0000256" key="3">
    <source>
        <dbReference type="ARBA" id="ARBA00022737"/>
    </source>
</evidence>
<dbReference type="CDD" id="cd13170">
    <property type="entry name" value="RanBD_NUP50"/>
    <property type="match status" value="1"/>
</dbReference>
<keyword evidence="7" id="KW-0811">Translocation</keyword>
<dbReference type="AlphaFoldDB" id="A0A0X3PKA2"/>
<keyword evidence="6" id="KW-0007">Acetylation</keyword>
<name>A0A0X3PKA2_SCHSO</name>
<feature type="compositionally biased region" description="Basic and acidic residues" evidence="10">
    <location>
        <begin position="20"/>
        <end position="30"/>
    </location>
</feature>
<evidence type="ECO:0000256" key="8">
    <source>
        <dbReference type="ARBA" id="ARBA00023132"/>
    </source>
</evidence>
<dbReference type="SMART" id="SM00160">
    <property type="entry name" value="RanBD"/>
    <property type="match status" value="1"/>
</dbReference>
<evidence type="ECO:0000259" key="11">
    <source>
        <dbReference type="PROSITE" id="PS50196"/>
    </source>
</evidence>
<proteinExistence type="predicted"/>
<evidence type="ECO:0000256" key="2">
    <source>
        <dbReference type="ARBA" id="ARBA00022448"/>
    </source>
</evidence>
<dbReference type="Gene3D" id="2.30.29.30">
    <property type="entry name" value="Pleckstrin-homology domain (PH domain)/Phosphotyrosine-binding domain (PTB)"/>
    <property type="match status" value="1"/>
</dbReference>
<dbReference type="InterPro" id="IPR011993">
    <property type="entry name" value="PH-like_dom_sf"/>
</dbReference>
<dbReference type="EMBL" id="GEEE01011051">
    <property type="protein sequence ID" value="JAP52174.1"/>
    <property type="molecule type" value="Transcribed_RNA"/>
</dbReference>
<evidence type="ECO:0000313" key="12">
    <source>
        <dbReference type="EMBL" id="JAP52174.1"/>
    </source>
</evidence>
<evidence type="ECO:0000256" key="5">
    <source>
        <dbReference type="ARBA" id="ARBA00022927"/>
    </source>
</evidence>
<gene>
    <name evidence="12" type="ORF">TR112790</name>
</gene>
<organism evidence="12">
    <name type="scientific">Schistocephalus solidus</name>
    <name type="common">Tapeworm</name>
    <dbReference type="NCBI Taxonomy" id="70667"/>
    <lineage>
        <taxon>Eukaryota</taxon>
        <taxon>Metazoa</taxon>
        <taxon>Spiralia</taxon>
        <taxon>Lophotrochozoa</taxon>
        <taxon>Platyhelminthes</taxon>
        <taxon>Cestoda</taxon>
        <taxon>Eucestoda</taxon>
        <taxon>Diphyllobothriidea</taxon>
        <taxon>Diphyllobothriidae</taxon>
        <taxon>Schistocephalus</taxon>
    </lineage>
</organism>
<keyword evidence="3" id="KW-0677">Repeat</keyword>